<evidence type="ECO:0000313" key="2">
    <source>
        <dbReference type="EMBL" id="TKR66744.1"/>
    </source>
</evidence>
<reference evidence="2 3" key="1">
    <citation type="journal article" date="2015" name="Genome Biol.">
        <title>Comparative genomics of Steinernema reveals deeply conserved gene regulatory networks.</title>
        <authorList>
            <person name="Dillman A.R."/>
            <person name="Macchietto M."/>
            <person name="Porter C.F."/>
            <person name="Rogers A."/>
            <person name="Williams B."/>
            <person name="Antoshechkin I."/>
            <person name="Lee M.M."/>
            <person name="Goodwin Z."/>
            <person name="Lu X."/>
            <person name="Lewis E.E."/>
            <person name="Goodrich-Blair H."/>
            <person name="Stock S.P."/>
            <person name="Adams B.J."/>
            <person name="Sternberg P.W."/>
            <person name="Mortazavi A."/>
        </authorList>
    </citation>
    <scope>NUCLEOTIDE SEQUENCE [LARGE SCALE GENOMIC DNA]</scope>
    <source>
        <strain evidence="2 3">ALL</strain>
    </source>
</reference>
<name>A0A4U5MCC2_STECR</name>
<dbReference type="Proteomes" id="UP000298663">
    <property type="component" value="Unassembled WGS sequence"/>
</dbReference>
<proteinExistence type="predicted"/>
<feature type="compositionally biased region" description="Basic and acidic residues" evidence="1">
    <location>
        <begin position="52"/>
        <end position="67"/>
    </location>
</feature>
<protein>
    <submittedName>
        <fullName evidence="2">Uncharacterized protein</fullName>
    </submittedName>
</protein>
<sequence length="103" mass="11646">MDFTNVFIRVQKCSHVRVCVPLPGTTGERSDPRSDYPAPVNLEPNEEAVENFDQRSDRQRTTSERTGRVAACNRTPNTTFTRVESKSSRCNRPTTGLPSFTLR</sequence>
<accession>A0A4U5MCC2</accession>
<evidence type="ECO:0000313" key="3">
    <source>
        <dbReference type="Proteomes" id="UP000298663"/>
    </source>
</evidence>
<dbReference type="AlphaFoldDB" id="A0A4U5MCC2"/>
<dbReference type="EMBL" id="AZBU02000008">
    <property type="protein sequence ID" value="TKR66744.1"/>
    <property type="molecule type" value="Genomic_DNA"/>
</dbReference>
<keyword evidence="3" id="KW-1185">Reference proteome</keyword>
<organism evidence="2 3">
    <name type="scientific">Steinernema carpocapsae</name>
    <name type="common">Entomopathogenic nematode</name>
    <dbReference type="NCBI Taxonomy" id="34508"/>
    <lineage>
        <taxon>Eukaryota</taxon>
        <taxon>Metazoa</taxon>
        <taxon>Ecdysozoa</taxon>
        <taxon>Nematoda</taxon>
        <taxon>Chromadorea</taxon>
        <taxon>Rhabditida</taxon>
        <taxon>Tylenchina</taxon>
        <taxon>Panagrolaimomorpha</taxon>
        <taxon>Strongyloidoidea</taxon>
        <taxon>Steinernematidae</taxon>
        <taxon>Steinernema</taxon>
    </lineage>
</organism>
<feature type="compositionally biased region" description="Polar residues" evidence="1">
    <location>
        <begin position="74"/>
        <end position="103"/>
    </location>
</feature>
<evidence type="ECO:0000256" key="1">
    <source>
        <dbReference type="SAM" id="MobiDB-lite"/>
    </source>
</evidence>
<gene>
    <name evidence="2" type="ORF">L596_022991</name>
</gene>
<feature type="region of interest" description="Disordered" evidence="1">
    <location>
        <begin position="22"/>
        <end position="103"/>
    </location>
</feature>
<reference evidence="2 3" key="2">
    <citation type="journal article" date="2019" name="G3 (Bethesda)">
        <title>Hybrid Assembly of the Genome of the Entomopathogenic Nematode Steinernema carpocapsae Identifies the X-Chromosome.</title>
        <authorList>
            <person name="Serra L."/>
            <person name="Macchietto M."/>
            <person name="Macias-Munoz A."/>
            <person name="McGill C.J."/>
            <person name="Rodriguez I.M."/>
            <person name="Rodriguez B."/>
            <person name="Murad R."/>
            <person name="Mortazavi A."/>
        </authorList>
    </citation>
    <scope>NUCLEOTIDE SEQUENCE [LARGE SCALE GENOMIC DNA]</scope>
    <source>
        <strain evidence="2 3">ALL</strain>
    </source>
</reference>
<comment type="caution">
    <text evidence="2">The sequence shown here is derived from an EMBL/GenBank/DDBJ whole genome shotgun (WGS) entry which is preliminary data.</text>
</comment>